<keyword evidence="2" id="KW-1003">Cell membrane</keyword>
<dbReference type="PIRSF" id="PIRSF006324">
    <property type="entry name" value="LeuE"/>
    <property type="match status" value="1"/>
</dbReference>
<feature type="transmembrane region" description="Helical" evidence="6">
    <location>
        <begin position="153"/>
        <end position="176"/>
    </location>
</feature>
<evidence type="ECO:0000256" key="6">
    <source>
        <dbReference type="SAM" id="Phobius"/>
    </source>
</evidence>
<dbReference type="Pfam" id="PF01810">
    <property type="entry name" value="LysE"/>
    <property type="match status" value="1"/>
</dbReference>
<dbReference type="PANTHER" id="PTHR30086:SF20">
    <property type="entry name" value="ARGININE EXPORTER PROTEIN ARGO-RELATED"/>
    <property type="match status" value="1"/>
</dbReference>
<dbReference type="GO" id="GO:0015171">
    <property type="term" value="F:amino acid transmembrane transporter activity"/>
    <property type="evidence" value="ECO:0007669"/>
    <property type="project" value="TreeGrafter"/>
</dbReference>
<dbReference type="Proteomes" id="UP000184221">
    <property type="component" value="Unassembled WGS sequence"/>
</dbReference>
<gene>
    <name evidence="7" type="ORF">SAMN05443551_4121</name>
</gene>
<dbReference type="AlphaFoldDB" id="A0A1M5XSU7"/>
<evidence type="ECO:0000256" key="2">
    <source>
        <dbReference type="ARBA" id="ARBA00022475"/>
    </source>
</evidence>
<dbReference type="InterPro" id="IPR001123">
    <property type="entry name" value="LeuE-type"/>
</dbReference>
<organism evidence="7 8">
    <name type="scientific">Marivita hallyeonensis</name>
    <dbReference type="NCBI Taxonomy" id="996342"/>
    <lineage>
        <taxon>Bacteria</taxon>
        <taxon>Pseudomonadati</taxon>
        <taxon>Pseudomonadota</taxon>
        <taxon>Alphaproteobacteria</taxon>
        <taxon>Rhodobacterales</taxon>
        <taxon>Roseobacteraceae</taxon>
        <taxon>Marivita</taxon>
    </lineage>
</organism>
<sequence>MIDLALSIPLLTYATFMGAAFLLFLTPGADMMFTIASGMRGGAGSGIAAAWGISLGSLCHAAMTAAGLAVLLAAYPVVYDGIRYLGAAYLLWLAWQAWHDTSAVTERRGATEIRRAFGRAFLTNLLNPKVALFVLAFFPQFADPALGPVWQQILILGVLMAVCGGVMYSGLGAFAGLAAAQMRRASRWMGKASALVFGGLAVRIALD</sequence>
<dbReference type="GO" id="GO:0005886">
    <property type="term" value="C:plasma membrane"/>
    <property type="evidence" value="ECO:0007669"/>
    <property type="project" value="UniProtKB-SubCell"/>
</dbReference>
<protein>
    <submittedName>
        <fullName evidence="7">Threonine/homoserine/homoserine lactone efflux protein</fullName>
    </submittedName>
</protein>
<evidence type="ECO:0000256" key="1">
    <source>
        <dbReference type="ARBA" id="ARBA00004651"/>
    </source>
</evidence>
<evidence type="ECO:0000313" key="8">
    <source>
        <dbReference type="Proteomes" id="UP000184221"/>
    </source>
</evidence>
<dbReference type="RefSeq" id="WP_072779976.1">
    <property type="nucleotide sequence ID" value="NZ_FQXC01000008.1"/>
</dbReference>
<keyword evidence="5 6" id="KW-0472">Membrane</keyword>
<reference evidence="7 8" key="1">
    <citation type="submission" date="2016-11" db="EMBL/GenBank/DDBJ databases">
        <authorList>
            <person name="Jaros S."/>
            <person name="Januszkiewicz K."/>
            <person name="Wedrychowicz H."/>
        </authorList>
    </citation>
    <scope>NUCLEOTIDE SEQUENCE [LARGE SCALE GENOMIC DNA]</scope>
    <source>
        <strain evidence="7 8">DSM 29431</strain>
    </source>
</reference>
<keyword evidence="4 6" id="KW-1133">Transmembrane helix</keyword>
<dbReference type="OrthoDB" id="9807053at2"/>
<dbReference type="STRING" id="996342.SAMN05443551_4121"/>
<evidence type="ECO:0000256" key="5">
    <source>
        <dbReference type="ARBA" id="ARBA00023136"/>
    </source>
</evidence>
<feature type="transmembrane region" description="Helical" evidence="6">
    <location>
        <begin position="188"/>
        <end position="206"/>
    </location>
</feature>
<feature type="transmembrane region" description="Helical" evidence="6">
    <location>
        <begin position="6"/>
        <end position="26"/>
    </location>
</feature>
<name>A0A1M5XSU7_9RHOB</name>
<feature type="transmembrane region" description="Helical" evidence="6">
    <location>
        <begin position="47"/>
        <end position="75"/>
    </location>
</feature>
<comment type="subcellular location">
    <subcellularLocation>
        <location evidence="1">Cell membrane</location>
        <topology evidence="1">Multi-pass membrane protein</topology>
    </subcellularLocation>
</comment>
<keyword evidence="8" id="KW-1185">Reference proteome</keyword>
<evidence type="ECO:0000313" key="7">
    <source>
        <dbReference type="EMBL" id="SHI02905.1"/>
    </source>
</evidence>
<keyword evidence="3 6" id="KW-0812">Transmembrane</keyword>
<dbReference type="EMBL" id="FQXC01000008">
    <property type="protein sequence ID" value="SHI02905.1"/>
    <property type="molecule type" value="Genomic_DNA"/>
</dbReference>
<evidence type="ECO:0000256" key="4">
    <source>
        <dbReference type="ARBA" id="ARBA00022989"/>
    </source>
</evidence>
<proteinExistence type="predicted"/>
<feature type="transmembrane region" description="Helical" evidence="6">
    <location>
        <begin position="120"/>
        <end position="141"/>
    </location>
</feature>
<evidence type="ECO:0000256" key="3">
    <source>
        <dbReference type="ARBA" id="ARBA00022692"/>
    </source>
</evidence>
<accession>A0A1M5XSU7</accession>
<feature type="transmembrane region" description="Helical" evidence="6">
    <location>
        <begin position="81"/>
        <end position="99"/>
    </location>
</feature>
<dbReference type="PANTHER" id="PTHR30086">
    <property type="entry name" value="ARGININE EXPORTER PROTEIN ARGO"/>
    <property type="match status" value="1"/>
</dbReference>